<dbReference type="PANTHER" id="PTHR31692:SF4">
    <property type="entry name" value="EXPANSIN-LIKE A1-RELATED"/>
    <property type="match status" value="1"/>
</dbReference>
<proteinExistence type="predicted"/>
<dbReference type="InterPro" id="IPR036749">
    <property type="entry name" value="Expansin_CBD_sf"/>
</dbReference>
<dbReference type="PROSITE" id="PS50843">
    <property type="entry name" value="EXPANSIN_CBD"/>
    <property type="match status" value="1"/>
</dbReference>
<reference evidence="2 3" key="1">
    <citation type="journal article" date="2013" name="Genome Biol.">
        <title>The genome sequence of the most widely cultivated cacao type and its use to identify candidate genes regulating pod color.</title>
        <authorList>
            <person name="Motamayor J.C."/>
            <person name="Mockaitis K."/>
            <person name="Schmutz J."/>
            <person name="Haiminen N."/>
            <person name="Iii D.L."/>
            <person name="Cornejo O."/>
            <person name="Findley S.D."/>
            <person name="Zheng P."/>
            <person name="Utro F."/>
            <person name="Royaert S."/>
            <person name="Saski C."/>
            <person name="Jenkins J."/>
            <person name="Podicheti R."/>
            <person name="Zhao M."/>
            <person name="Scheffler B.E."/>
            <person name="Stack J.C."/>
            <person name="Feltus F.A."/>
            <person name="Mustiga G.M."/>
            <person name="Amores F."/>
            <person name="Phillips W."/>
            <person name="Marelli J.P."/>
            <person name="May G.D."/>
            <person name="Shapiro H."/>
            <person name="Ma J."/>
            <person name="Bustamante C.D."/>
            <person name="Schnell R.J."/>
            <person name="Main D."/>
            <person name="Gilbert D."/>
            <person name="Parida L."/>
            <person name="Kuhn D.N."/>
        </authorList>
    </citation>
    <scope>NUCLEOTIDE SEQUENCE [LARGE SCALE GENOMIC DNA]</scope>
    <source>
        <strain evidence="3">cv. Matina 1-6</strain>
    </source>
</reference>
<dbReference type="Pfam" id="PF01357">
    <property type="entry name" value="Expansin_C"/>
    <property type="match status" value="1"/>
</dbReference>
<dbReference type="InterPro" id="IPR007117">
    <property type="entry name" value="Expansin_CBD"/>
</dbReference>
<keyword evidence="3" id="KW-1185">Reference proteome</keyword>
<gene>
    <name evidence="2" type="ORF">TCM_006507</name>
</gene>
<dbReference type="HOGENOM" id="CLU_1613760_0_0_1"/>
<protein>
    <submittedName>
        <fullName evidence="2">Expansin-like protein, putative</fullName>
    </submittedName>
</protein>
<dbReference type="AlphaFoldDB" id="A0A061DZI9"/>
<evidence type="ECO:0000313" key="3">
    <source>
        <dbReference type="Proteomes" id="UP000026915"/>
    </source>
</evidence>
<dbReference type="STRING" id="3641.A0A061DZI9"/>
<dbReference type="Gene3D" id="2.60.40.760">
    <property type="entry name" value="Expansin, cellulose-binding-like domain"/>
    <property type="match status" value="1"/>
</dbReference>
<dbReference type="EMBL" id="CM001880">
    <property type="protein sequence ID" value="EOX97506.1"/>
    <property type="molecule type" value="Genomic_DNA"/>
</dbReference>
<dbReference type="PANTHER" id="PTHR31692">
    <property type="entry name" value="EXPANSIN-B3"/>
    <property type="match status" value="1"/>
</dbReference>
<name>A0A061DZI9_THECC</name>
<evidence type="ECO:0000259" key="1">
    <source>
        <dbReference type="PROSITE" id="PS50843"/>
    </source>
</evidence>
<dbReference type="Gramene" id="EOX97506">
    <property type="protein sequence ID" value="EOX97506"/>
    <property type="gene ID" value="TCM_006507"/>
</dbReference>
<dbReference type="InParanoid" id="A0A061DZI9"/>
<organism evidence="2 3">
    <name type="scientific">Theobroma cacao</name>
    <name type="common">Cacao</name>
    <name type="synonym">Cocoa</name>
    <dbReference type="NCBI Taxonomy" id="3641"/>
    <lineage>
        <taxon>Eukaryota</taxon>
        <taxon>Viridiplantae</taxon>
        <taxon>Streptophyta</taxon>
        <taxon>Embryophyta</taxon>
        <taxon>Tracheophyta</taxon>
        <taxon>Spermatophyta</taxon>
        <taxon>Magnoliopsida</taxon>
        <taxon>eudicotyledons</taxon>
        <taxon>Gunneridae</taxon>
        <taxon>Pentapetalae</taxon>
        <taxon>rosids</taxon>
        <taxon>malvids</taxon>
        <taxon>Malvales</taxon>
        <taxon>Malvaceae</taxon>
        <taxon>Byttnerioideae</taxon>
        <taxon>Theobroma</taxon>
    </lineage>
</organism>
<feature type="domain" description="Expansin-like CBD" evidence="1">
    <location>
        <begin position="78"/>
        <end position="150"/>
    </location>
</feature>
<evidence type="ECO:0000313" key="2">
    <source>
        <dbReference type="EMBL" id="EOX97506.1"/>
    </source>
</evidence>
<dbReference type="SUPFAM" id="SSF49590">
    <property type="entry name" value="PHL pollen allergen"/>
    <property type="match status" value="1"/>
</dbReference>
<accession>A0A061DZI9</accession>
<sequence>MESVYDVGDFNFNVDEFARGKSNLTGCEGVLKDSNYAELMQAFMAMANQGLGQDILNFELSTCFLIPWFCYNNHIKEGGQTKLVAMEVAQAGSSNWNFMNRNYGAVWDTSRVPTGALQIRFVVTSGFDGEWIWAKNVLPADWKTGFQISDIAKEDCSPRDDGIWR</sequence>
<dbReference type="eggNOG" id="ENOG502QSGZ">
    <property type="taxonomic scope" value="Eukaryota"/>
</dbReference>
<dbReference type="Proteomes" id="UP000026915">
    <property type="component" value="Chromosome 2"/>
</dbReference>